<evidence type="ECO:0000256" key="7">
    <source>
        <dbReference type="ARBA" id="ARBA00023187"/>
    </source>
</evidence>
<sequence>MAPKRKTATTDAVEEEPAKRRFVESEDAEPLPDIPSETPIAEEPQQQDAEPVEPESASAPANSAAARAAERQARFKALQARQNAGRKQNLKESQLESHRLSTDPNLLTALNRKRDIASHKLLKADTEADGEDFERKRAWDWTVDESEKWDKRMNKKSKHKEDTAFKDYTNEARKVYKRQMRDFKPDVAAYKKSKWEAMEKAAEKGQLELQETETGDLIAFDTDGNTWSMAEEDKPWDNKPEKEAVDRLVADLKKAEENRLKKRKDRLKASEDDGGDVTYINVKNKQFNEKLKRFYDKYTGDIRESFERGTAITFSKLRRMRITPPAQRAWRRKLMPKLLQIRSPAEPATPANQFFPCQTMDFSGFPECTNGDVLVVLADGNRFQLHAEILKRHSKYFKERITQQNAATLSSGAQKAGETVRWRFDLLDKPDLDGEGAGRLSAIDLDSSAKPLGHQRLASADFSGRSSHPLYSIYMKVLSSFYSRPFDIEEHNDMGRLLSECVALIDVSEYLGCVHSVSHTINAALLGQGQILFRSIASIPTAWVSLALRVRSVSVLIESIVHLTGQWNKMSEEMKENLDPKVRELCQKKHDEIQLLKRTIECKVLKFYPEPMKREIGAPPARISRMCYSNDIMEWMTLCLFRHWFASCLALDRHRHAKDGGYWLYSTLAKGGPAYLGKPELKSYHEKFPMSTRGENVVEKRLEQLKNLIMPIVKPVMKNESQLDCERFPVDYTTCIKVTREECMDMWADDEDVPEWARMMPPPGGKGVMKPPHVSGHANGHSNGNGTNLGRPSGSNKRARTDG</sequence>
<comment type="subcellular location">
    <subcellularLocation>
        <location evidence="1">Nucleus</location>
    </subcellularLocation>
</comment>
<dbReference type="PANTHER" id="PTHR38119:SF2">
    <property type="entry name" value="TRANSCRIPTION FACTOR DOMAIN-CONTAINING PROTEIN"/>
    <property type="match status" value="1"/>
</dbReference>
<gene>
    <name evidence="12" type="ORF">BLS_003722</name>
    <name evidence="13" type="ORF">EG328_004009</name>
</gene>
<keyword evidence="7" id="KW-0508">mRNA splicing</keyword>
<feature type="compositionally biased region" description="Low complexity" evidence="10">
    <location>
        <begin position="768"/>
        <end position="788"/>
    </location>
</feature>
<evidence type="ECO:0000256" key="3">
    <source>
        <dbReference type="ARBA" id="ARBA00013557"/>
    </source>
</evidence>
<organism evidence="12 14">
    <name type="scientific">Venturia inaequalis</name>
    <name type="common">Apple scab fungus</name>
    <dbReference type="NCBI Taxonomy" id="5025"/>
    <lineage>
        <taxon>Eukaryota</taxon>
        <taxon>Fungi</taxon>
        <taxon>Dikarya</taxon>
        <taxon>Ascomycota</taxon>
        <taxon>Pezizomycotina</taxon>
        <taxon>Dothideomycetes</taxon>
        <taxon>Pleosporomycetidae</taxon>
        <taxon>Venturiales</taxon>
        <taxon>Venturiaceae</taxon>
        <taxon>Venturia</taxon>
    </lineage>
</organism>
<dbReference type="InterPro" id="IPR000210">
    <property type="entry name" value="BTB/POZ_dom"/>
</dbReference>
<evidence type="ECO:0000256" key="5">
    <source>
        <dbReference type="ARBA" id="ARBA00022664"/>
    </source>
</evidence>
<dbReference type="PANTHER" id="PTHR38119">
    <property type="entry name" value="BTB DOMAIN-CONTAINING PROTEIN-RELATED"/>
    <property type="match status" value="1"/>
</dbReference>
<protein>
    <recommendedName>
        <fullName evidence="4">Pre-mRNA-splicing factor SYF2</fullName>
    </recommendedName>
    <alternativeName>
        <fullName evidence="3">Pre-mRNA-splicing factor syf2</fullName>
    </alternativeName>
</protein>
<feature type="compositionally biased region" description="Low complexity" evidence="10">
    <location>
        <begin position="54"/>
        <end position="67"/>
    </location>
</feature>
<accession>A0A8H3UM96</accession>
<dbReference type="AlphaFoldDB" id="A0A8H3UM96"/>
<comment type="caution">
    <text evidence="12">The sequence shown here is derived from an EMBL/GenBank/DDBJ whole genome shotgun (WGS) entry which is preliminary data.</text>
</comment>
<dbReference type="Pfam" id="PF08231">
    <property type="entry name" value="SYF2"/>
    <property type="match status" value="1"/>
</dbReference>
<comment type="similarity">
    <text evidence="2">Belongs to the SYF2 family.</text>
</comment>
<feature type="coiled-coil region" evidence="9">
    <location>
        <begin position="245"/>
        <end position="273"/>
    </location>
</feature>
<dbReference type="PROSITE" id="PS50097">
    <property type="entry name" value="BTB"/>
    <property type="match status" value="1"/>
</dbReference>
<evidence type="ECO:0000256" key="8">
    <source>
        <dbReference type="ARBA" id="ARBA00023242"/>
    </source>
</evidence>
<evidence type="ECO:0000313" key="12">
    <source>
        <dbReference type="EMBL" id="KAE9973201.1"/>
    </source>
</evidence>
<evidence type="ECO:0000256" key="4">
    <source>
        <dbReference type="ARBA" id="ARBA00014745"/>
    </source>
</evidence>
<dbReference type="EMBL" id="WNWQ01000240">
    <property type="protein sequence ID" value="KAE9973201.1"/>
    <property type="molecule type" value="Genomic_DNA"/>
</dbReference>
<keyword evidence="6" id="KW-0747">Spliceosome</keyword>
<keyword evidence="8" id="KW-0539">Nucleus</keyword>
<proteinExistence type="inferred from homology"/>
<evidence type="ECO:0000313" key="13">
    <source>
        <dbReference type="EMBL" id="KAE9974149.1"/>
    </source>
</evidence>
<dbReference type="InterPro" id="IPR013260">
    <property type="entry name" value="mRNA_splic_SYF2"/>
</dbReference>
<evidence type="ECO:0000259" key="11">
    <source>
        <dbReference type="PROSITE" id="PS50097"/>
    </source>
</evidence>
<dbReference type="Proteomes" id="UP000433883">
    <property type="component" value="Unassembled WGS sequence"/>
</dbReference>
<feature type="region of interest" description="Disordered" evidence="10">
    <location>
        <begin position="761"/>
        <end position="803"/>
    </location>
</feature>
<keyword evidence="9" id="KW-0175">Coiled coil</keyword>
<dbReference type="GO" id="GO:0006397">
    <property type="term" value="P:mRNA processing"/>
    <property type="evidence" value="ECO:0007669"/>
    <property type="project" value="UniProtKB-KW"/>
</dbReference>
<dbReference type="Proteomes" id="UP000447873">
    <property type="component" value="Unassembled WGS sequence"/>
</dbReference>
<evidence type="ECO:0000256" key="10">
    <source>
        <dbReference type="SAM" id="MobiDB-lite"/>
    </source>
</evidence>
<evidence type="ECO:0000256" key="2">
    <source>
        <dbReference type="ARBA" id="ARBA00010028"/>
    </source>
</evidence>
<evidence type="ECO:0000313" key="15">
    <source>
        <dbReference type="Proteomes" id="UP000447873"/>
    </source>
</evidence>
<evidence type="ECO:0000256" key="1">
    <source>
        <dbReference type="ARBA" id="ARBA00004123"/>
    </source>
</evidence>
<feature type="region of interest" description="Disordered" evidence="10">
    <location>
        <begin position="1"/>
        <end position="102"/>
    </location>
</feature>
<feature type="compositionally biased region" description="Basic and acidic residues" evidence="10">
    <location>
        <begin position="89"/>
        <end position="101"/>
    </location>
</feature>
<feature type="domain" description="BTB" evidence="11">
    <location>
        <begin position="371"/>
        <end position="404"/>
    </location>
</feature>
<keyword evidence="5" id="KW-0507">mRNA processing</keyword>
<dbReference type="GO" id="GO:0005681">
    <property type="term" value="C:spliceosomal complex"/>
    <property type="evidence" value="ECO:0007669"/>
    <property type="project" value="UniProtKB-KW"/>
</dbReference>
<name>A0A8H3UM96_VENIN</name>
<reference evidence="12 14" key="1">
    <citation type="submission" date="2019-11" db="EMBL/GenBank/DDBJ databases">
        <title>Venturia inaequalis Genome Resource.</title>
        <authorList>
            <person name="Lichtner F.J."/>
        </authorList>
    </citation>
    <scope>NUCLEOTIDE SEQUENCE [LARGE SCALE GENOMIC DNA]</scope>
    <source>
        <strain evidence="13 15">120213</strain>
        <strain evidence="12">Bline_iso_100314</strain>
    </source>
</reference>
<dbReference type="GO" id="GO:0008380">
    <property type="term" value="P:RNA splicing"/>
    <property type="evidence" value="ECO:0007669"/>
    <property type="project" value="UniProtKB-KW"/>
</dbReference>
<evidence type="ECO:0000313" key="14">
    <source>
        <dbReference type="Proteomes" id="UP000433883"/>
    </source>
</evidence>
<evidence type="ECO:0000256" key="6">
    <source>
        <dbReference type="ARBA" id="ARBA00022728"/>
    </source>
</evidence>
<evidence type="ECO:0000256" key="9">
    <source>
        <dbReference type="SAM" id="Coils"/>
    </source>
</evidence>
<dbReference type="EMBL" id="WNWS01000225">
    <property type="protein sequence ID" value="KAE9974149.1"/>
    <property type="molecule type" value="Genomic_DNA"/>
</dbReference>